<dbReference type="GO" id="GO:0015562">
    <property type="term" value="F:efflux transmembrane transporter activity"/>
    <property type="evidence" value="ECO:0007669"/>
    <property type="project" value="InterPro"/>
</dbReference>
<reference evidence="3 4" key="1">
    <citation type="submission" date="2020-08" db="EMBL/GenBank/DDBJ databases">
        <title>Genomic Encyclopedia of Type Strains, Phase IV (KMG-IV): sequencing the most valuable type-strain genomes for metagenomic binning, comparative biology and taxonomic classification.</title>
        <authorList>
            <person name="Goeker M."/>
        </authorList>
    </citation>
    <scope>NUCLEOTIDE SEQUENCE [LARGE SCALE GENOMIC DNA]</scope>
    <source>
        <strain evidence="3 4">DSM 24163</strain>
    </source>
</reference>
<feature type="chain" id="PRO_5030871527" evidence="2">
    <location>
        <begin position="22"/>
        <end position="572"/>
    </location>
</feature>
<keyword evidence="2" id="KW-0732">Signal</keyword>
<organism evidence="3 4">
    <name type="scientific">Chiayiivirga flava</name>
    <dbReference type="NCBI Taxonomy" id="659595"/>
    <lineage>
        <taxon>Bacteria</taxon>
        <taxon>Pseudomonadati</taxon>
        <taxon>Pseudomonadota</taxon>
        <taxon>Gammaproteobacteria</taxon>
        <taxon>Lysobacterales</taxon>
        <taxon>Lysobacteraceae</taxon>
        <taxon>Chiayiivirga</taxon>
    </lineage>
</organism>
<dbReference type="InterPro" id="IPR010131">
    <property type="entry name" value="MdtP/NodT-like"/>
</dbReference>
<dbReference type="EMBL" id="JACHHP010000008">
    <property type="protein sequence ID" value="MBB5209770.1"/>
    <property type="molecule type" value="Genomic_DNA"/>
</dbReference>
<sequence>MRFSFLPATLTVAALALSACAGLPRERGYAQADALVQARLGAAPDWAARLDATAPPPEIPRDPLGVDDAIALAFAHSPRVLAAYARIGIGRAELDDARRLANPTLGYSRLTPDGGGGSQITRSVSFGLSDLLQLASRKRFANGDFERLQQSVADDLLALASDTEAAWYAAVGAAQIQAMRDLVADAAEHAATLAQRFFDAGNINRLQLELERAAASQARIDAVHAQADALRARAALADLLGLPLHASWRTQAQLPAPADTAFDGEALVALALERRLDLAAARRDVALREDALGVTRRWRWLGDVELGYEREREGDGTLMRGPSLSLGLPIFNQGQGAVGRAQAQLLDARAALDASALDVQNGVRAGIERLALARDIAERYRRVLVPAREAIVGRTQEQVNFMLRGVFELIAAKQAEYDAYQAYLEAVRDYWTARAELRRLVGGALPDDVAQREATIGVEAIVPVAVDASMDHSQHGMAMPAEGTGAAPSDPHAGHDLAPPEVAEGEDDPHAGHHMPAQDEHDPHAGHDMSRPAPVDAGGDPHAGHRMPSPESDGDPHAGHRRHDEAPTQSDE</sequence>
<evidence type="ECO:0000256" key="1">
    <source>
        <dbReference type="SAM" id="MobiDB-lite"/>
    </source>
</evidence>
<comment type="caution">
    <text evidence="3">The sequence shown here is derived from an EMBL/GenBank/DDBJ whole genome shotgun (WGS) entry which is preliminary data.</text>
</comment>
<dbReference type="PROSITE" id="PS51257">
    <property type="entry name" value="PROKAR_LIPOPROTEIN"/>
    <property type="match status" value="1"/>
</dbReference>
<feature type="compositionally biased region" description="Basic and acidic residues" evidence="1">
    <location>
        <begin position="554"/>
        <end position="566"/>
    </location>
</feature>
<evidence type="ECO:0000256" key="2">
    <source>
        <dbReference type="SAM" id="SignalP"/>
    </source>
</evidence>
<feature type="compositionally biased region" description="Basic and acidic residues" evidence="1">
    <location>
        <begin position="508"/>
        <end position="530"/>
    </location>
</feature>
<accession>A0A7W8D8E6</accession>
<dbReference type="SUPFAM" id="SSF56954">
    <property type="entry name" value="Outer membrane efflux proteins (OEP)"/>
    <property type="match status" value="1"/>
</dbReference>
<feature type="region of interest" description="Disordered" evidence="1">
    <location>
        <begin position="475"/>
        <end position="572"/>
    </location>
</feature>
<dbReference type="RefSeq" id="WP_183962399.1">
    <property type="nucleotide sequence ID" value="NZ_JACHHP010000008.1"/>
</dbReference>
<dbReference type="Gene3D" id="1.20.1600.10">
    <property type="entry name" value="Outer membrane efflux proteins (OEP)"/>
    <property type="match status" value="1"/>
</dbReference>
<evidence type="ECO:0000313" key="4">
    <source>
        <dbReference type="Proteomes" id="UP000521199"/>
    </source>
</evidence>
<dbReference type="Proteomes" id="UP000521199">
    <property type="component" value="Unassembled WGS sequence"/>
</dbReference>
<protein>
    <submittedName>
        <fullName evidence="3">Cobalt-zinc-cadmium efflux system outer membrane protein</fullName>
    </submittedName>
</protein>
<dbReference type="PANTHER" id="PTHR30203:SF24">
    <property type="entry name" value="BLR4935 PROTEIN"/>
    <property type="match status" value="1"/>
</dbReference>
<proteinExistence type="predicted"/>
<feature type="signal peptide" evidence="2">
    <location>
        <begin position="1"/>
        <end position="21"/>
    </location>
</feature>
<keyword evidence="4" id="KW-1185">Reference proteome</keyword>
<evidence type="ECO:0000313" key="3">
    <source>
        <dbReference type="EMBL" id="MBB5209770.1"/>
    </source>
</evidence>
<name>A0A7W8D8E6_9GAMM</name>
<dbReference type="PANTHER" id="PTHR30203">
    <property type="entry name" value="OUTER MEMBRANE CATION EFFLUX PROTEIN"/>
    <property type="match status" value="1"/>
</dbReference>
<gene>
    <name evidence="3" type="ORF">HNQ52_003343</name>
</gene>
<dbReference type="AlphaFoldDB" id="A0A7W8D8E6"/>